<keyword evidence="2" id="KW-0238">DNA-binding</keyword>
<dbReference type="PROSITE" id="PS50949">
    <property type="entry name" value="HTH_GNTR"/>
    <property type="match status" value="1"/>
</dbReference>
<reference evidence="5" key="1">
    <citation type="submission" date="2024-06" db="EMBL/GenBank/DDBJ databases">
        <title>Kribbella sp. strain HUAS MG21 genome sequences.</title>
        <authorList>
            <person name="Mo P."/>
        </authorList>
    </citation>
    <scope>NUCLEOTIDE SEQUENCE</scope>
    <source>
        <strain evidence="5">HUAS MG21</strain>
    </source>
</reference>
<protein>
    <submittedName>
        <fullName evidence="5">GntR family transcriptional regulator</fullName>
    </submittedName>
</protein>
<dbReference type="Pfam" id="PF07702">
    <property type="entry name" value="UTRA"/>
    <property type="match status" value="1"/>
</dbReference>
<dbReference type="PANTHER" id="PTHR44846">
    <property type="entry name" value="MANNOSYL-D-GLYCERATE TRANSPORT/METABOLISM SYSTEM REPRESSOR MNGR-RELATED"/>
    <property type="match status" value="1"/>
</dbReference>
<gene>
    <name evidence="5" type="ORF">ABN611_06165</name>
</gene>
<dbReference type="InterPro" id="IPR000524">
    <property type="entry name" value="Tscrpt_reg_HTH_GntR"/>
</dbReference>
<dbReference type="SMART" id="SM00345">
    <property type="entry name" value="HTH_GNTR"/>
    <property type="match status" value="1"/>
</dbReference>
<dbReference type="Pfam" id="PF00392">
    <property type="entry name" value="GntR"/>
    <property type="match status" value="1"/>
</dbReference>
<dbReference type="SUPFAM" id="SSF64288">
    <property type="entry name" value="Chorismate lyase-like"/>
    <property type="match status" value="1"/>
</dbReference>
<evidence type="ECO:0000259" key="4">
    <source>
        <dbReference type="PROSITE" id="PS50949"/>
    </source>
</evidence>
<dbReference type="InterPro" id="IPR036388">
    <property type="entry name" value="WH-like_DNA-bd_sf"/>
</dbReference>
<keyword evidence="3" id="KW-0804">Transcription</keyword>
<sequence length="234" mass="26205">MTTKHASVREFVVEQIELHLGAHDRLPTERELSDRLGVSRLTVRRAIQELEGEGLVYRIQGSGTYVAEPRIRKGTELTSFSADMRARGLTPGARLLTAETVIAGADQSWRLSVSPGTELHHISRLRLANSQPMCLEDVWLVAAHTPELLSHNLEGSLYDLLTQKYRIVVDRAEQETRATVLDTDEAALLGVPPYSAALQVERVTSDVRGRPIEYARSRYRGDRYSSITTLTRQT</sequence>
<dbReference type="SUPFAM" id="SSF46785">
    <property type="entry name" value="Winged helix' DNA-binding domain"/>
    <property type="match status" value="1"/>
</dbReference>
<accession>A0AAU7TH89</accession>
<dbReference type="Gene3D" id="3.40.1410.10">
    <property type="entry name" value="Chorismate lyase-like"/>
    <property type="match status" value="1"/>
</dbReference>
<keyword evidence="1" id="KW-0805">Transcription regulation</keyword>
<dbReference type="PRINTS" id="PR00035">
    <property type="entry name" value="HTHGNTR"/>
</dbReference>
<dbReference type="GO" id="GO:0045892">
    <property type="term" value="P:negative regulation of DNA-templated transcription"/>
    <property type="evidence" value="ECO:0007669"/>
    <property type="project" value="TreeGrafter"/>
</dbReference>
<dbReference type="GO" id="GO:0003677">
    <property type="term" value="F:DNA binding"/>
    <property type="evidence" value="ECO:0007669"/>
    <property type="project" value="UniProtKB-KW"/>
</dbReference>
<dbReference type="EMBL" id="CP158165">
    <property type="protein sequence ID" value="XBV26005.1"/>
    <property type="molecule type" value="Genomic_DNA"/>
</dbReference>
<dbReference type="InterPro" id="IPR036390">
    <property type="entry name" value="WH_DNA-bd_sf"/>
</dbReference>
<evidence type="ECO:0000256" key="3">
    <source>
        <dbReference type="ARBA" id="ARBA00023163"/>
    </source>
</evidence>
<dbReference type="InterPro" id="IPR011663">
    <property type="entry name" value="UTRA"/>
</dbReference>
<dbReference type="GO" id="GO:0003700">
    <property type="term" value="F:DNA-binding transcription factor activity"/>
    <property type="evidence" value="ECO:0007669"/>
    <property type="project" value="InterPro"/>
</dbReference>
<dbReference type="InterPro" id="IPR050679">
    <property type="entry name" value="Bact_HTH_transcr_reg"/>
</dbReference>
<proteinExistence type="predicted"/>
<evidence type="ECO:0000256" key="2">
    <source>
        <dbReference type="ARBA" id="ARBA00023125"/>
    </source>
</evidence>
<organism evidence="5">
    <name type="scientific">Kribbella sp. HUAS MG21</name>
    <dbReference type="NCBI Taxonomy" id="3160966"/>
    <lineage>
        <taxon>Bacteria</taxon>
        <taxon>Bacillati</taxon>
        <taxon>Actinomycetota</taxon>
        <taxon>Actinomycetes</taxon>
        <taxon>Propionibacteriales</taxon>
        <taxon>Kribbellaceae</taxon>
        <taxon>Kribbella</taxon>
    </lineage>
</organism>
<name>A0AAU7TH89_9ACTN</name>
<dbReference type="PANTHER" id="PTHR44846:SF1">
    <property type="entry name" value="MANNOSYL-D-GLYCERATE TRANSPORT_METABOLISM SYSTEM REPRESSOR MNGR-RELATED"/>
    <property type="match status" value="1"/>
</dbReference>
<dbReference type="AlphaFoldDB" id="A0AAU7TH89"/>
<dbReference type="CDD" id="cd07377">
    <property type="entry name" value="WHTH_GntR"/>
    <property type="match status" value="1"/>
</dbReference>
<dbReference type="RefSeq" id="WP_350278812.1">
    <property type="nucleotide sequence ID" value="NZ_CP158165.1"/>
</dbReference>
<dbReference type="Gene3D" id="1.10.10.10">
    <property type="entry name" value="Winged helix-like DNA-binding domain superfamily/Winged helix DNA-binding domain"/>
    <property type="match status" value="1"/>
</dbReference>
<evidence type="ECO:0000313" key="5">
    <source>
        <dbReference type="EMBL" id="XBV26005.1"/>
    </source>
</evidence>
<feature type="domain" description="HTH gntR-type" evidence="4">
    <location>
        <begin position="2"/>
        <end position="69"/>
    </location>
</feature>
<dbReference type="SMART" id="SM00866">
    <property type="entry name" value="UTRA"/>
    <property type="match status" value="1"/>
</dbReference>
<evidence type="ECO:0000256" key="1">
    <source>
        <dbReference type="ARBA" id="ARBA00023015"/>
    </source>
</evidence>
<dbReference type="InterPro" id="IPR028978">
    <property type="entry name" value="Chorismate_lyase_/UTRA_dom_sf"/>
</dbReference>